<dbReference type="CDD" id="cd00761">
    <property type="entry name" value="Glyco_tranf_GTA_type"/>
    <property type="match status" value="1"/>
</dbReference>
<dbReference type="InterPro" id="IPR050834">
    <property type="entry name" value="Glycosyltransf_2"/>
</dbReference>
<dbReference type="PANTHER" id="PTHR43685">
    <property type="entry name" value="GLYCOSYLTRANSFERASE"/>
    <property type="match status" value="1"/>
</dbReference>
<dbReference type="Pfam" id="PF00535">
    <property type="entry name" value="Glycos_transf_2"/>
    <property type="match status" value="1"/>
</dbReference>
<protein>
    <submittedName>
        <fullName evidence="2">Glycosyltransferase</fullName>
        <ecNumber evidence="2">2.4.-.-</ecNumber>
    </submittedName>
</protein>
<dbReference type="GO" id="GO:0016757">
    <property type="term" value="F:glycosyltransferase activity"/>
    <property type="evidence" value="ECO:0007669"/>
    <property type="project" value="UniProtKB-KW"/>
</dbReference>
<dbReference type="PANTHER" id="PTHR43685:SF2">
    <property type="entry name" value="GLYCOSYLTRANSFERASE 2-LIKE DOMAIN-CONTAINING PROTEIN"/>
    <property type="match status" value="1"/>
</dbReference>
<dbReference type="Proteomes" id="UP001430804">
    <property type="component" value="Unassembled WGS sequence"/>
</dbReference>
<keyword evidence="2" id="KW-0808">Transferase</keyword>
<keyword evidence="3" id="KW-1185">Reference proteome</keyword>
<dbReference type="EMBL" id="JAHWQX010000004">
    <property type="protein sequence ID" value="MBW3099003.1"/>
    <property type="molecule type" value="Genomic_DNA"/>
</dbReference>
<proteinExistence type="predicted"/>
<dbReference type="EC" id="2.4.-.-" evidence="2"/>
<name>A0ABS6WTP5_9HYPH</name>
<evidence type="ECO:0000259" key="1">
    <source>
        <dbReference type="Pfam" id="PF00535"/>
    </source>
</evidence>
<accession>A0ABS6WTP5</accession>
<gene>
    <name evidence="2" type="ORF">KY465_17125</name>
</gene>
<comment type="caution">
    <text evidence="2">The sequence shown here is derived from an EMBL/GenBank/DDBJ whole genome shotgun (WGS) entry which is preliminary data.</text>
</comment>
<evidence type="ECO:0000313" key="3">
    <source>
        <dbReference type="Proteomes" id="UP001430804"/>
    </source>
</evidence>
<dbReference type="RefSeq" id="WP_219203294.1">
    <property type="nucleotide sequence ID" value="NZ_JAHWQX010000004.1"/>
</dbReference>
<feature type="domain" description="Glycosyltransferase 2-like" evidence="1">
    <location>
        <begin position="11"/>
        <end position="169"/>
    </location>
</feature>
<keyword evidence="2" id="KW-0328">Glycosyltransferase</keyword>
<sequence>MSNHRAARLAVVIPVHNRETMIGRALGSVLACSFPDIEVIVVDDASTDGTAARVRAITDPRLRYHRLTEKSNGNVARNAGIALCTAPLIAFLDSDDVFQPGRIERLLALFARRPEIDAVADDFFVVNRSERRLAGVAARDATGAALQHMLVCHTVPLTCSSIAVRRRALDAVGGFDAGLPRQQDRDLLLRLSRAHRVAFGTGSDVIKHQNATSLSRNPAGYVAALDQLVARHAVFCELRYREILSYLALRGIFKAVLSARLRVAFAEARQLRRARHLPRTIVRGFLPSTRGRRLRHQPFSRFFDAGRGTGRPPLAITPQD</sequence>
<evidence type="ECO:0000313" key="2">
    <source>
        <dbReference type="EMBL" id="MBW3099003.1"/>
    </source>
</evidence>
<reference evidence="2" key="1">
    <citation type="submission" date="2021-07" db="EMBL/GenBank/DDBJ databases">
        <title>Pseudohoeflea marina sp. nov. a polyhydroxyalcanoate-producing bacterium.</title>
        <authorList>
            <person name="Zheng W."/>
            <person name="Yu S."/>
            <person name="Huang Y."/>
        </authorList>
    </citation>
    <scope>NUCLEOTIDE SEQUENCE</scope>
    <source>
        <strain evidence="2">DP4N28-3</strain>
    </source>
</reference>
<organism evidence="2 3">
    <name type="scientific">Pseudohoeflea coraliihabitans</name>
    <dbReference type="NCBI Taxonomy" id="2860393"/>
    <lineage>
        <taxon>Bacteria</taxon>
        <taxon>Pseudomonadati</taxon>
        <taxon>Pseudomonadota</taxon>
        <taxon>Alphaproteobacteria</taxon>
        <taxon>Hyphomicrobiales</taxon>
        <taxon>Rhizobiaceae</taxon>
        <taxon>Pseudohoeflea</taxon>
    </lineage>
</organism>
<dbReference type="InterPro" id="IPR001173">
    <property type="entry name" value="Glyco_trans_2-like"/>
</dbReference>